<keyword evidence="8 15" id="KW-0378">Hydrolase</keyword>
<comment type="catalytic activity">
    <reaction evidence="14 15">
        <text>2,5-diamino-6-hydroxy-4-(5-phosphoribosylamino)-pyrimidine + H2O + H(+) = 5-amino-6-(5-phospho-D-ribosylamino)uracil + NH4(+)</text>
        <dbReference type="Rhea" id="RHEA:21868"/>
        <dbReference type="ChEBI" id="CHEBI:15377"/>
        <dbReference type="ChEBI" id="CHEBI:15378"/>
        <dbReference type="ChEBI" id="CHEBI:28938"/>
        <dbReference type="ChEBI" id="CHEBI:58453"/>
        <dbReference type="ChEBI" id="CHEBI:58614"/>
        <dbReference type="EC" id="3.5.4.26"/>
    </reaction>
</comment>
<keyword evidence="9 15" id="KW-0862">Zinc</keyword>
<evidence type="ECO:0000256" key="15">
    <source>
        <dbReference type="PIRNR" id="PIRNR006769"/>
    </source>
</evidence>
<dbReference type="GO" id="GO:0009231">
    <property type="term" value="P:riboflavin biosynthetic process"/>
    <property type="evidence" value="ECO:0007669"/>
    <property type="project" value="UniProtKB-UniPathway"/>
</dbReference>
<keyword evidence="12" id="KW-0511">Multifunctional enzyme</keyword>
<dbReference type="InterPro" id="IPR002125">
    <property type="entry name" value="CMP_dCMP_dom"/>
</dbReference>
<dbReference type="Pfam" id="PF00383">
    <property type="entry name" value="dCMP_cyt_deam_1"/>
    <property type="match status" value="1"/>
</dbReference>
<feature type="binding site" evidence="17">
    <location>
        <position position="297"/>
    </location>
    <ligand>
        <name>substrate</name>
    </ligand>
</feature>
<proteinExistence type="inferred from homology"/>
<keyword evidence="6 15" id="KW-0686">Riboflavin biosynthesis</keyword>
<evidence type="ECO:0000259" key="19">
    <source>
        <dbReference type="PROSITE" id="PS51747"/>
    </source>
</evidence>
<comment type="similarity">
    <text evidence="4 15">In the N-terminal section; belongs to the cytidine and deoxycytidylate deaminase family.</text>
</comment>
<feature type="binding site" evidence="17">
    <location>
        <position position="200"/>
    </location>
    <ligand>
        <name>NADP(+)</name>
        <dbReference type="ChEBI" id="CHEBI:58349"/>
    </ligand>
</feature>
<evidence type="ECO:0000256" key="14">
    <source>
        <dbReference type="ARBA" id="ARBA00049886"/>
    </source>
</evidence>
<dbReference type="Proteomes" id="UP000231932">
    <property type="component" value="Chromosome"/>
</dbReference>
<feature type="binding site" evidence="17">
    <location>
        <position position="204"/>
    </location>
    <ligand>
        <name>substrate</name>
    </ligand>
</feature>
<evidence type="ECO:0000256" key="7">
    <source>
        <dbReference type="ARBA" id="ARBA00022723"/>
    </source>
</evidence>
<dbReference type="InterPro" id="IPR002734">
    <property type="entry name" value="RibDG_C"/>
</dbReference>
<dbReference type="InterPro" id="IPR050765">
    <property type="entry name" value="Riboflavin_Biosynth_HTPR"/>
</dbReference>
<feature type="binding site" evidence="17">
    <location>
        <position position="184"/>
    </location>
    <ligand>
        <name>substrate</name>
    </ligand>
</feature>
<evidence type="ECO:0000256" key="6">
    <source>
        <dbReference type="ARBA" id="ARBA00022619"/>
    </source>
</evidence>
<evidence type="ECO:0000256" key="3">
    <source>
        <dbReference type="ARBA" id="ARBA00004910"/>
    </source>
</evidence>
<evidence type="ECO:0000313" key="21">
    <source>
        <dbReference type="Proteomes" id="UP000231932"/>
    </source>
</evidence>
<dbReference type="InterPro" id="IPR004794">
    <property type="entry name" value="Eubact_RibD"/>
</dbReference>
<dbReference type="KEGG" id="kyr:CVV65_07280"/>
<dbReference type="GO" id="GO:0008835">
    <property type="term" value="F:diaminohydroxyphosphoribosylaminopyrimidine deaminase activity"/>
    <property type="evidence" value="ECO:0007669"/>
    <property type="project" value="UniProtKB-EC"/>
</dbReference>
<keyword evidence="10 15" id="KW-0521">NADP</keyword>
<dbReference type="GO" id="GO:0050661">
    <property type="term" value="F:NADP binding"/>
    <property type="evidence" value="ECO:0007669"/>
    <property type="project" value="InterPro"/>
</dbReference>
<feature type="binding site" evidence="17">
    <location>
        <position position="170"/>
    </location>
    <ligand>
        <name>NADP(+)</name>
        <dbReference type="ChEBI" id="CHEBI:58349"/>
    </ligand>
</feature>
<dbReference type="InterPro" id="IPR016192">
    <property type="entry name" value="APOBEC/CMP_deaminase_Zn-bd"/>
</dbReference>
<dbReference type="EC" id="3.5.4.26" evidence="15"/>
<dbReference type="SUPFAM" id="SSF53597">
    <property type="entry name" value="Dihydrofolate reductase-like"/>
    <property type="match status" value="1"/>
</dbReference>
<dbReference type="EMBL" id="CP024955">
    <property type="protein sequence ID" value="ATY86480.1"/>
    <property type="molecule type" value="Genomic_DNA"/>
</dbReference>
<feature type="binding site" evidence="17">
    <location>
        <position position="168"/>
    </location>
    <ligand>
        <name>substrate</name>
    </ligand>
</feature>
<accession>A0A2K8NDL6</accession>
<feature type="binding site" evidence="18">
    <location>
        <position position="75"/>
    </location>
    <ligand>
        <name>Zn(2+)</name>
        <dbReference type="ChEBI" id="CHEBI:29105"/>
        <note>catalytic</note>
    </ligand>
</feature>
<name>A0A2K8NDL6_9BACL</name>
<feature type="binding site" evidence="17">
    <location>
        <position position="224"/>
    </location>
    <ligand>
        <name>NADP(+)</name>
        <dbReference type="ChEBI" id="CHEBI:58349"/>
    </ligand>
</feature>
<comment type="catalytic activity">
    <reaction evidence="13 15">
        <text>5-amino-6-(5-phospho-D-ribitylamino)uracil + NADP(+) = 5-amino-6-(5-phospho-D-ribosylamino)uracil + NADPH + H(+)</text>
        <dbReference type="Rhea" id="RHEA:17845"/>
        <dbReference type="ChEBI" id="CHEBI:15378"/>
        <dbReference type="ChEBI" id="CHEBI:57783"/>
        <dbReference type="ChEBI" id="CHEBI:58349"/>
        <dbReference type="ChEBI" id="CHEBI:58421"/>
        <dbReference type="ChEBI" id="CHEBI:58453"/>
        <dbReference type="EC" id="1.1.1.193"/>
    </reaction>
</comment>
<dbReference type="FunFam" id="3.40.140.10:FF:000025">
    <property type="entry name" value="Riboflavin biosynthesis protein RibD"/>
    <property type="match status" value="1"/>
</dbReference>
<dbReference type="Gene3D" id="3.40.430.10">
    <property type="entry name" value="Dihydrofolate Reductase, subunit A"/>
    <property type="match status" value="1"/>
</dbReference>
<protein>
    <recommendedName>
        <fullName evidence="15">Riboflavin biosynthesis protein RibD</fullName>
    </recommendedName>
    <domain>
        <recommendedName>
            <fullName evidence="15">Diaminohydroxyphosphoribosylaminopyrimidine deaminase</fullName>
            <shortName evidence="15">DRAP deaminase</shortName>
            <ecNumber evidence="15">3.5.4.26</ecNumber>
        </recommendedName>
        <alternativeName>
            <fullName evidence="15">Riboflavin-specific deaminase</fullName>
        </alternativeName>
    </domain>
    <domain>
        <recommendedName>
            <fullName evidence="15">5-amino-6-(5-phosphoribosylamino)uracil reductase</fullName>
            <ecNumber evidence="15">1.1.1.193</ecNumber>
        </recommendedName>
        <alternativeName>
            <fullName evidence="15">HTP reductase</fullName>
        </alternativeName>
    </domain>
</protein>
<evidence type="ECO:0000313" key="20">
    <source>
        <dbReference type="EMBL" id="ATY86480.1"/>
    </source>
</evidence>
<feature type="binding site" evidence="18">
    <location>
        <position position="84"/>
    </location>
    <ligand>
        <name>Zn(2+)</name>
        <dbReference type="ChEBI" id="CHEBI:29105"/>
        <note>catalytic</note>
    </ligand>
</feature>
<evidence type="ECO:0000256" key="1">
    <source>
        <dbReference type="ARBA" id="ARBA00002151"/>
    </source>
</evidence>
<dbReference type="PROSITE" id="PS51747">
    <property type="entry name" value="CYT_DCMP_DEAMINASES_2"/>
    <property type="match status" value="1"/>
</dbReference>
<gene>
    <name evidence="20" type="primary">ribD</name>
    <name evidence="20" type="ORF">CVV65_07280</name>
</gene>
<keyword evidence="7 15" id="KW-0479">Metal-binding</keyword>
<dbReference type="NCBIfam" id="TIGR00227">
    <property type="entry name" value="ribD_Cterm"/>
    <property type="match status" value="1"/>
</dbReference>
<evidence type="ECO:0000256" key="8">
    <source>
        <dbReference type="ARBA" id="ARBA00022801"/>
    </source>
</evidence>
<comment type="function">
    <text evidence="1 15">Converts 2,5-diamino-6-(ribosylamino)-4(3h)-pyrimidinone 5'-phosphate into 5-amino-6-(ribosylamino)-2,4(1h,3h)-pyrimidinedione 5'-phosphate.</text>
</comment>
<keyword evidence="21" id="KW-1185">Reference proteome</keyword>
<evidence type="ECO:0000256" key="10">
    <source>
        <dbReference type="ARBA" id="ARBA00022857"/>
    </source>
</evidence>
<dbReference type="PANTHER" id="PTHR38011:SF7">
    <property type="entry name" value="2,5-DIAMINO-6-RIBOSYLAMINO-4(3H)-PYRIMIDINONE 5'-PHOSPHATE REDUCTASE"/>
    <property type="match status" value="1"/>
</dbReference>
<comment type="pathway">
    <text evidence="2 15">Cofactor biosynthesis; riboflavin biosynthesis; 5-amino-6-(D-ribitylamino)uracil from GTP: step 2/4.</text>
</comment>
<comment type="cofactor">
    <cofactor evidence="15 18">
        <name>Zn(2+)</name>
        <dbReference type="ChEBI" id="CHEBI:29105"/>
    </cofactor>
    <text evidence="15 18">Binds 1 zinc ion.</text>
</comment>
<dbReference type="CDD" id="cd01284">
    <property type="entry name" value="Riboflavin_deaminase-reductase"/>
    <property type="match status" value="1"/>
</dbReference>
<dbReference type="EC" id="1.1.1.193" evidence="15"/>
<dbReference type="PROSITE" id="PS00903">
    <property type="entry name" value="CYT_DCMP_DEAMINASES_1"/>
    <property type="match status" value="1"/>
</dbReference>
<dbReference type="Pfam" id="PF01872">
    <property type="entry name" value="RibD_C"/>
    <property type="match status" value="1"/>
</dbReference>
<evidence type="ECO:0000256" key="4">
    <source>
        <dbReference type="ARBA" id="ARBA00005259"/>
    </source>
</evidence>
<dbReference type="PIRSF" id="PIRSF006769">
    <property type="entry name" value="RibD"/>
    <property type="match status" value="1"/>
</dbReference>
<evidence type="ECO:0000256" key="16">
    <source>
        <dbReference type="PIRSR" id="PIRSR006769-1"/>
    </source>
</evidence>
<evidence type="ECO:0000256" key="12">
    <source>
        <dbReference type="ARBA" id="ARBA00023268"/>
    </source>
</evidence>
<sequence length="371" mass="39271">MKDEDWMRWALQLAASARGQTSPNPLVGAVIVKDGELVGQGAHLKAGGPHAEVHALRMAGEKARGATVYVTLEPCDHHGRTPPCSRALIEHGVARVVVAMVDPNPLVAGGGIRRLRQAGVKVEVGLLEKDARALNRGFIQRMTSGRPWVIAKIAMTLDAQIATRTGESRWITGEKAREKVHELRSWVDAVVTGVGTVIADDPQLTARPPGGGLSRQPLRVVLDSRLRIPGDARILSTVSAQTVVCAGRGLAPAERIAELAARGVDVWLIDPDSEGGLDLHQVFGRLGEAGVNTVLVEAGGQLQGSVFRSGLVDEVVFFLAPKLLMGSGIPALAGEGVERLAQSAQLEITGVEAVGEDLKVTALVRRAEKGR</sequence>
<evidence type="ECO:0000256" key="11">
    <source>
        <dbReference type="ARBA" id="ARBA00023002"/>
    </source>
</evidence>
<dbReference type="NCBIfam" id="TIGR00326">
    <property type="entry name" value="eubact_ribD"/>
    <property type="match status" value="1"/>
</dbReference>
<feature type="binding site" evidence="17">
    <location>
        <position position="207"/>
    </location>
    <ligand>
        <name>substrate</name>
    </ligand>
</feature>
<evidence type="ECO:0000256" key="17">
    <source>
        <dbReference type="PIRSR" id="PIRSR006769-2"/>
    </source>
</evidence>
<feature type="active site" description="Proton donor" evidence="16">
    <location>
        <position position="52"/>
    </location>
</feature>
<dbReference type="GO" id="GO:0008703">
    <property type="term" value="F:5-amino-6-(5-phosphoribosylamino)uracil reductase activity"/>
    <property type="evidence" value="ECO:0007669"/>
    <property type="project" value="UniProtKB-EC"/>
</dbReference>
<feature type="binding site" evidence="18">
    <location>
        <position position="50"/>
    </location>
    <ligand>
        <name>Zn(2+)</name>
        <dbReference type="ChEBI" id="CHEBI:29105"/>
        <note>catalytic</note>
    </ligand>
</feature>
<reference evidence="21" key="1">
    <citation type="submission" date="2017-11" db="EMBL/GenBank/DDBJ databases">
        <title>Complete Genome Sequence of Kyrpidia sp. Strain EA-1, a thermophilic, hydrogen-oxidizing Bacterium, isolated from the Azores.</title>
        <authorList>
            <person name="Reiner J.E."/>
            <person name="Lapp C.J."/>
            <person name="Bunk B."/>
            <person name="Gescher J."/>
        </authorList>
    </citation>
    <scope>NUCLEOTIDE SEQUENCE [LARGE SCALE GENOMIC DNA]</scope>
    <source>
        <strain evidence="21">EA-1</strain>
    </source>
</reference>
<dbReference type="PANTHER" id="PTHR38011">
    <property type="entry name" value="DIHYDROFOLATE REDUCTASE FAMILY PROTEIN (AFU_ORTHOLOGUE AFUA_8G06820)"/>
    <property type="match status" value="1"/>
</dbReference>
<dbReference type="AlphaFoldDB" id="A0A2K8NDL6"/>
<evidence type="ECO:0000256" key="2">
    <source>
        <dbReference type="ARBA" id="ARBA00004882"/>
    </source>
</evidence>
<feature type="binding site" evidence="17">
    <location>
        <begin position="299"/>
        <end position="305"/>
    </location>
    <ligand>
        <name>NADP(+)</name>
        <dbReference type="ChEBI" id="CHEBI:58349"/>
    </ligand>
</feature>
<feature type="domain" description="CMP/dCMP-type deaminase" evidence="19">
    <location>
        <begin position="1"/>
        <end position="123"/>
    </location>
</feature>
<organism evidence="20 21">
    <name type="scientific">Kyrpidia spormannii</name>
    <dbReference type="NCBI Taxonomy" id="2055160"/>
    <lineage>
        <taxon>Bacteria</taxon>
        <taxon>Bacillati</taxon>
        <taxon>Bacillota</taxon>
        <taxon>Bacilli</taxon>
        <taxon>Bacillales</taxon>
        <taxon>Alicyclobacillaceae</taxon>
        <taxon>Kyrpidia</taxon>
    </lineage>
</organism>
<dbReference type="Gene3D" id="3.40.140.10">
    <property type="entry name" value="Cytidine Deaminase, domain 2"/>
    <property type="match status" value="1"/>
</dbReference>
<feature type="binding site" evidence="17">
    <location>
        <position position="154"/>
    </location>
    <ligand>
        <name>NADP(+)</name>
        <dbReference type="ChEBI" id="CHEBI:58349"/>
    </ligand>
</feature>
<dbReference type="GO" id="GO:0008270">
    <property type="term" value="F:zinc ion binding"/>
    <property type="evidence" value="ECO:0007669"/>
    <property type="project" value="InterPro"/>
</dbReference>
<dbReference type="OrthoDB" id="9800865at2"/>
<feature type="binding site" evidence="17">
    <location>
        <position position="196"/>
    </location>
    <ligand>
        <name>NADP(+)</name>
        <dbReference type="ChEBI" id="CHEBI:58349"/>
    </ligand>
</feature>
<keyword evidence="11 15" id="KW-0560">Oxidoreductase</keyword>
<evidence type="ECO:0000256" key="9">
    <source>
        <dbReference type="ARBA" id="ARBA00022833"/>
    </source>
</evidence>
<dbReference type="UniPathway" id="UPA00275">
    <property type="reaction ID" value="UER00401"/>
</dbReference>
<evidence type="ECO:0000256" key="13">
    <source>
        <dbReference type="ARBA" id="ARBA00049861"/>
    </source>
</evidence>
<dbReference type="InterPro" id="IPR016193">
    <property type="entry name" value="Cytidine_deaminase-like"/>
</dbReference>
<dbReference type="InterPro" id="IPR024072">
    <property type="entry name" value="DHFR-like_dom_sf"/>
</dbReference>
<comment type="pathway">
    <text evidence="3 15">Cofactor biosynthesis; riboflavin biosynthesis; 5-amino-6-(D-ribitylamino)uracil from GTP: step 3/4.</text>
</comment>
<evidence type="ECO:0000256" key="5">
    <source>
        <dbReference type="ARBA" id="ARBA00007417"/>
    </source>
</evidence>
<comment type="similarity">
    <text evidence="5 15">In the C-terminal section; belongs to the HTP reductase family.</text>
</comment>
<dbReference type="SUPFAM" id="SSF53927">
    <property type="entry name" value="Cytidine deaminase-like"/>
    <property type="match status" value="1"/>
</dbReference>
<dbReference type="InterPro" id="IPR011549">
    <property type="entry name" value="RibD_C"/>
</dbReference>
<evidence type="ECO:0000256" key="18">
    <source>
        <dbReference type="PIRSR" id="PIRSR006769-3"/>
    </source>
</evidence>